<dbReference type="PANTHER" id="PTHR34475:SF1">
    <property type="entry name" value="CYTOSKELETON PROTEIN RODZ"/>
    <property type="match status" value="1"/>
</dbReference>
<keyword evidence="2" id="KW-0472">Membrane</keyword>
<feature type="transmembrane region" description="Helical" evidence="2">
    <location>
        <begin position="109"/>
        <end position="130"/>
    </location>
</feature>
<protein>
    <submittedName>
        <fullName evidence="4">DUF4115 domain-containing protein</fullName>
    </submittedName>
</protein>
<dbReference type="AlphaFoldDB" id="A0A369YIU8"/>
<evidence type="ECO:0000259" key="3">
    <source>
        <dbReference type="PROSITE" id="PS50943"/>
    </source>
</evidence>
<proteinExistence type="predicted"/>
<evidence type="ECO:0000313" key="4">
    <source>
        <dbReference type="EMBL" id="RDE73803.1"/>
    </source>
</evidence>
<gene>
    <name evidence="4" type="ORF">DPV93_01195</name>
</gene>
<dbReference type="Gene3D" id="1.10.260.40">
    <property type="entry name" value="lambda repressor-like DNA-binding domains"/>
    <property type="match status" value="1"/>
</dbReference>
<keyword evidence="2" id="KW-0812">Transmembrane</keyword>
<dbReference type="SUPFAM" id="SSF47413">
    <property type="entry name" value="lambda repressor-like DNA-binding domains"/>
    <property type="match status" value="1"/>
</dbReference>
<evidence type="ECO:0000256" key="2">
    <source>
        <dbReference type="SAM" id="Phobius"/>
    </source>
</evidence>
<dbReference type="EMBL" id="QEPN01000001">
    <property type="protein sequence ID" value="RDE73803.1"/>
    <property type="molecule type" value="Genomic_DNA"/>
</dbReference>
<dbReference type="SMART" id="SM00530">
    <property type="entry name" value="HTH_XRE"/>
    <property type="match status" value="1"/>
</dbReference>
<feature type="region of interest" description="Disordered" evidence="1">
    <location>
        <begin position="210"/>
        <end position="242"/>
    </location>
</feature>
<evidence type="ECO:0000256" key="1">
    <source>
        <dbReference type="SAM" id="MobiDB-lite"/>
    </source>
</evidence>
<dbReference type="RefSeq" id="WP_111401558.1">
    <property type="nucleotide sequence ID" value="NZ_QEPN01000001.1"/>
</dbReference>
<dbReference type="InterPro" id="IPR010982">
    <property type="entry name" value="Lambda_DNA-bd_dom_sf"/>
</dbReference>
<accession>A0A369YIU8</accession>
<dbReference type="Pfam" id="PF13413">
    <property type="entry name" value="HTH_25"/>
    <property type="match status" value="1"/>
</dbReference>
<dbReference type="InterPro" id="IPR050400">
    <property type="entry name" value="Bact_Cytoskel_RodZ"/>
</dbReference>
<feature type="compositionally biased region" description="Polar residues" evidence="1">
    <location>
        <begin position="228"/>
        <end position="242"/>
    </location>
</feature>
<feature type="domain" description="HTH cro/C1-type" evidence="3">
    <location>
        <begin position="17"/>
        <end position="48"/>
    </location>
</feature>
<dbReference type="InterPro" id="IPR025194">
    <property type="entry name" value="RodZ-like_C"/>
</dbReference>
<dbReference type="CDD" id="cd00093">
    <property type="entry name" value="HTH_XRE"/>
    <property type="match status" value="1"/>
</dbReference>
<keyword evidence="2" id="KW-1133">Transmembrane helix</keyword>
<dbReference type="InterPro" id="IPR001387">
    <property type="entry name" value="Cro/C1-type_HTH"/>
</dbReference>
<name>A0A369YIU8_9PAST</name>
<organism evidence="4 5">
    <name type="scientific">Haemophilus sputorum</name>
    <dbReference type="NCBI Taxonomy" id="1078480"/>
    <lineage>
        <taxon>Bacteria</taxon>
        <taxon>Pseudomonadati</taxon>
        <taxon>Pseudomonadota</taxon>
        <taxon>Gammaproteobacteria</taxon>
        <taxon>Pasteurellales</taxon>
        <taxon>Pasteurellaceae</taxon>
        <taxon>Haemophilus</taxon>
    </lineage>
</organism>
<dbReference type="Pfam" id="PF13464">
    <property type="entry name" value="RodZ_C"/>
    <property type="match status" value="1"/>
</dbReference>
<evidence type="ECO:0000313" key="5">
    <source>
        <dbReference type="Proteomes" id="UP000253872"/>
    </source>
</evidence>
<comment type="caution">
    <text evidence="4">The sequence shown here is derived from an EMBL/GenBank/DDBJ whole genome shotgun (WGS) entry which is preliminary data.</text>
</comment>
<dbReference type="GO" id="GO:0003677">
    <property type="term" value="F:DNA binding"/>
    <property type="evidence" value="ECO:0007669"/>
    <property type="project" value="InterPro"/>
</dbReference>
<dbReference type="Proteomes" id="UP000253872">
    <property type="component" value="Unassembled WGS sequence"/>
</dbReference>
<dbReference type="PANTHER" id="PTHR34475">
    <property type="match status" value="1"/>
</dbReference>
<dbReference type="STRING" id="1035839.GCA_000238795_00595"/>
<dbReference type="PROSITE" id="PS50943">
    <property type="entry name" value="HTH_CROC1"/>
    <property type="match status" value="1"/>
</dbReference>
<sequence>MPESLNTTSELSLGQQLKQAREALGLSVEDVAKKTNLKKSHIESLENDIFVLQNVAPTFVRGYVRNYVRFLRLPEGLVSSVNYGEVILPKTVINNVQPSKVKQKSQTQWVKYLTIAILLGALGMTLVWWYQDYQKEQANRDQFVIAANQETQQQTNNAAPAKNEIALPALQTENKTVETAAQPAVAPVKVEAPKESAPTVEAPAVEVAKTEQAVEPVKTETPVVEQPAVTSPTETTAQTESEKQSIQAVENAEPTANAESAVNVLQQNNATTGQPVAEEQSPQQTLPVDALLRIEVTGKESWITVKGASSKKSLAEKLYTSGEVLTFNENEQYRLTIGAPANVKIYYKGEEVPLKIDGRVARIKLPLQ</sequence>
<feature type="compositionally biased region" description="Low complexity" evidence="1">
    <location>
        <begin position="210"/>
        <end position="225"/>
    </location>
</feature>
<reference evidence="4 5" key="1">
    <citation type="submission" date="2018-05" db="EMBL/GenBank/DDBJ databases">
        <title>Draft Genome Sequences for a Diverse set of 7 Haemophilus Species.</title>
        <authorList>
            <person name="Nichols M."/>
            <person name="Topaz N."/>
            <person name="Wang X."/>
            <person name="Wang X."/>
            <person name="Boxrud D."/>
        </authorList>
    </citation>
    <scope>NUCLEOTIDE SEQUENCE [LARGE SCALE GENOMIC DNA]</scope>
    <source>
        <strain evidence="4 5">C2002001239</strain>
    </source>
</reference>